<proteinExistence type="predicted"/>
<dbReference type="InterPro" id="IPR029063">
    <property type="entry name" value="SAM-dependent_MTases_sf"/>
</dbReference>
<dbReference type="EMBL" id="CP025746">
    <property type="protein sequence ID" value="QAA34947.1"/>
    <property type="molecule type" value="Genomic_DNA"/>
</dbReference>
<sequence length="2180" mass="251128">MSRITDVREIYEKVTGIVTSNKKEWKEFLDFAAKIYKYNFDNAVLIYAQRPDATMVATMEIWNKKIGRYVNRGTRSIAVFDTSMPTLRLTYLFDIKDTNGEPHTIPKLWKLSDAICEKLLENINEKYELNCSSIEELILQLTDIKVNEGFDNILEGYEQDIKETWLEGLPEEGFISCFTQTVLESINYMVAKRCGIEASNFDSENSFRVINHFNTLPLTFRLGNSVCNISQQILREFESEIVKIIKKQRSEKNYERELKFKLQGYRRNILSRDTNIQEQGSRSEAFREVREDGIKLSKEQSSEQIQLTFSTRGADGENASGERGSISEVGSINGANAENRSNNESREYNRELQAQEENKGNSRGDSSSRNSIQNEIKQIDIFESQQSGSFFIPENKHKEAKNIEDTKNEDISNKGDIQDKIYEQVIYKLKALNTDYYKSVEFEEPLEKNLYSKTLQNISNLITSKLALEEANIESKLEKIQNVIDKIVKEITFNDLEINVAVNKINSLINTEASTVVNTEYITTGKNSTWEAYKNKAIENYETNILGWLNNNGVNRKPETKGKTNAKEKDEKINYNYSPDDEIGVGGLKTKFRNNIEAIKTLKAIEEENRLATPEEQKILAKYVGWGGMAQAFDINSTGWNSEYTELKALLSPEEYASARASTPNAHYTSPTVIEGIYKALENFGFKTGNILEPSMGVGNFFSMLPDSMKNSKLYGVELDDISGRIAKQLYQKADIKIQGFEENNYPDNFFDVAIGNVPFGDYKLHDSKYDKYNFLIHDYFFAKTLDKVRPGGIIAFITSKGTMDKENNSVRKYIAERAELIGAIRLPNTAFKSNANTDVTADIIFLQKRERVQVTEENWLHVSKTEDGVPINEYFLDNPEMLLGKMVFDQRMFGEGSKYTALVNDDENFDLSEALDKAVGNLNANITSFEREEAAAEDFIPADPNVRNYTYTFIENQLYYRENAVMRKIEATGKTLERIKGLHAIREITREIIDIQTNGCTQEELKEKQEILNKRYDTFVKNYGYITARTNNTAFRDDNDYPLLCSLEVVDENKKVTKADMFTKQTIRPLEKITEVDTAIEALTVSLNEKGTVDLSLMLEIYDSTRENIINELKGLIFLNPEKYNKDDLLQGWETQDEYLSGNVRQKLKLAKLYAETNPELFTQNVEALEKVQPVNLEASEIDIRLGTTWIEEGDIEKFIYETLGTPKYAQNSGSRYSSNEIKVHYNNFNASWVIENKGIDGYSVAATETFGTKRLNAYYIIEETLNLRTVTVKDRIEEGDSVRYVLNQKETMLAREKQNQLKEEFKNWIFRDPDRRKKYVDFYNENFNNIRLREYDGSHLTFPGMNPDIKLRQHQVNAIARILYGGSTLLAHCVGAGKSFEMIASAMELKRLGLSKKSIFVVPNHLTEQMGAEFLRLYPSANILVTTKKDFEKQNRIRFVSRIATGAYDAIIIGHTQFEKIPISKKRQEKMLNYQIEQMTYAIETTKRERGENWSIKQMEKFKKSLESELKRLLDESRKDDVINFEELGIDTMFVDEAHYYKNCAVFSKMRNVAGISNTRAKKASDMLMKCQYIHEINEGRGVIFATGTPISNSMTEMYVMQRYLQNHELERRGIQHFDAWAASFGEVVSSLELAPEGTGYRFRSRFSKFTNLPELMTLFKNIADVQTSDMLKLPVPKLKNDKYILVSTEPSEFIKYEMENYVGRAERIRNGMVDPSVDNMLKITNEARLLGTDPRLINKEAINEPYSKVNKCIENIYEEYKKSDSIKGTQIVFCDVGTPNSDGRFSVYDSIKAELINKGIPENQICFIHDAKNEIQREEIFSDMRSGNKRIIIGSTPKMGTGTNIQDRLIALHHLDCPYRPSDIEQREGRILRQGNMNPEVNIYRYVTKDTFDSYLWQIVEQKQKFISQIMTSKSVARNCEDVDETVLSYAEVKALATGNPLIKEKMDVDNEVARLRVLKAAYDSQKYTMQDNFTFKYPKLISEANSQLECVIKDIDKRNMEDGKEFSIIINGKLFDEREKAGTMIQSLYEKIPKGEELNVGSFKGFELKLRKNLFYEKYELLIHGNLKYTVDLGDSAHGNMLRIENLLNNLESKMENIETKIEEYKRNLEQSKIEYEKPFPYEEALKEKLSRQFELNSLLDLNKKDNEVIVDEDALNKEGEENEGFKEQEYDEMAM</sequence>
<reference evidence="4 5" key="1">
    <citation type="submission" date="2018-01" db="EMBL/GenBank/DDBJ databases">
        <title>Genome Sequencing and Assembly of Anaerobacter polyendosporus strain CT4.</title>
        <authorList>
            <person name="Tachaapaikoon C."/>
            <person name="Sutheeworapong S."/>
            <person name="Jenjaroenpun P."/>
            <person name="Wongsurawat T."/>
            <person name="Nookeaw I."/>
            <person name="Cheawchanlertfa P."/>
            <person name="Kosugi A."/>
            <person name="Cheevadhanarak S."/>
            <person name="Ratanakhanokchai K."/>
        </authorList>
    </citation>
    <scope>NUCLEOTIDE SEQUENCE [LARGE SCALE GENOMIC DNA]</scope>
    <source>
        <strain evidence="4 5">CT4</strain>
    </source>
</reference>
<dbReference type="SMART" id="SM00487">
    <property type="entry name" value="DEXDc"/>
    <property type="match status" value="1"/>
</dbReference>
<name>A0A410E0T5_9CLOT</name>
<dbReference type="InterPro" id="IPR011639">
    <property type="entry name" value="MethylTrfase_TaqI-like_dom"/>
</dbReference>
<feature type="compositionally biased region" description="Polar residues" evidence="2">
    <location>
        <begin position="302"/>
        <end position="311"/>
    </location>
</feature>
<feature type="region of interest" description="Disordered" evidence="2">
    <location>
        <begin position="297"/>
        <end position="370"/>
    </location>
</feature>
<dbReference type="Proteomes" id="UP000286268">
    <property type="component" value="Chromosome"/>
</dbReference>
<dbReference type="GO" id="GO:0003677">
    <property type="term" value="F:DNA binding"/>
    <property type="evidence" value="ECO:0007669"/>
    <property type="project" value="InterPro"/>
</dbReference>
<feature type="region of interest" description="Disordered" evidence="2">
    <location>
        <begin position="2158"/>
        <end position="2180"/>
    </location>
</feature>
<feature type="coiled-coil region" evidence="1">
    <location>
        <begin position="2085"/>
        <end position="2119"/>
    </location>
</feature>
<dbReference type="OrthoDB" id="9815272at2"/>
<gene>
    <name evidence="4" type="ORF">C1I91_26730</name>
</gene>
<dbReference type="Pfam" id="PF04851">
    <property type="entry name" value="ResIII"/>
    <property type="match status" value="1"/>
</dbReference>
<keyword evidence="5" id="KW-1185">Reference proteome</keyword>
<dbReference type="PROSITE" id="PS51194">
    <property type="entry name" value="HELICASE_CTER"/>
    <property type="match status" value="1"/>
</dbReference>
<dbReference type="KEGG" id="cmah:C1I91_26730"/>
<keyword evidence="1" id="KW-0175">Coiled coil</keyword>
<feature type="compositionally biased region" description="Basic and acidic residues" evidence="2">
    <location>
        <begin position="2159"/>
        <end position="2173"/>
    </location>
</feature>
<feature type="domain" description="Helicase C-terminal" evidence="3">
    <location>
        <begin position="1751"/>
        <end position="1927"/>
    </location>
</feature>
<dbReference type="GO" id="GO:0004386">
    <property type="term" value="F:helicase activity"/>
    <property type="evidence" value="ECO:0007669"/>
    <property type="project" value="UniProtKB-KW"/>
</dbReference>
<dbReference type="Gene3D" id="3.40.50.150">
    <property type="entry name" value="Vaccinia Virus protein VP39"/>
    <property type="match status" value="1"/>
</dbReference>
<feature type="compositionally biased region" description="Basic and acidic residues" evidence="2">
    <location>
        <begin position="341"/>
        <end position="350"/>
    </location>
</feature>
<evidence type="ECO:0000313" key="4">
    <source>
        <dbReference type="EMBL" id="QAA34947.1"/>
    </source>
</evidence>
<dbReference type="Pfam" id="PF07669">
    <property type="entry name" value="Eco57I"/>
    <property type="match status" value="1"/>
</dbReference>
<dbReference type="InterPro" id="IPR001650">
    <property type="entry name" value="Helicase_C-like"/>
</dbReference>
<dbReference type="InterPro" id="IPR006935">
    <property type="entry name" value="Helicase/UvrB_N"/>
</dbReference>
<protein>
    <submittedName>
        <fullName evidence="4">Helicase</fullName>
    </submittedName>
</protein>
<dbReference type="Pfam" id="PF00271">
    <property type="entry name" value="Helicase_C"/>
    <property type="match status" value="1"/>
</dbReference>
<keyword evidence="4" id="KW-0378">Hydrolase</keyword>
<evidence type="ECO:0000256" key="1">
    <source>
        <dbReference type="SAM" id="Coils"/>
    </source>
</evidence>
<evidence type="ECO:0000313" key="5">
    <source>
        <dbReference type="Proteomes" id="UP000286268"/>
    </source>
</evidence>
<dbReference type="SUPFAM" id="SSF53335">
    <property type="entry name" value="S-adenosyl-L-methionine-dependent methyltransferases"/>
    <property type="match status" value="1"/>
</dbReference>
<dbReference type="SUPFAM" id="SSF52540">
    <property type="entry name" value="P-loop containing nucleoside triphosphate hydrolases"/>
    <property type="match status" value="2"/>
</dbReference>
<dbReference type="Gene3D" id="3.40.50.300">
    <property type="entry name" value="P-loop containing nucleotide triphosphate hydrolases"/>
    <property type="match status" value="2"/>
</dbReference>
<keyword evidence="4" id="KW-0347">Helicase</keyword>
<evidence type="ECO:0000259" key="3">
    <source>
        <dbReference type="PROSITE" id="PS51194"/>
    </source>
</evidence>
<dbReference type="PANTHER" id="PTHR41313">
    <property type="entry name" value="ADENINE-SPECIFIC METHYLTRANSFERASE"/>
    <property type="match status" value="1"/>
</dbReference>
<dbReference type="PANTHER" id="PTHR41313:SF1">
    <property type="entry name" value="DNA METHYLASE ADENINE-SPECIFIC DOMAIN-CONTAINING PROTEIN"/>
    <property type="match status" value="1"/>
</dbReference>
<organism evidence="4 5">
    <name type="scientific">Clostridium manihotivorum</name>
    <dbReference type="NCBI Taxonomy" id="2320868"/>
    <lineage>
        <taxon>Bacteria</taxon>
        <taxon>Bacillati</taxon>
        <taxon>Bacillota</taxon>
        <taxon>Clostridia</taxon>
        <taxon>Eubacteriales</taxon>
        <taxon>Clostridiaceae</taxon>
        <taxon>Clostridium</taxon>
    </lineage>
</organism>
<dbReference type="SMART" id="SM00490">
    <property type="entry name" value="HELICc"/>
    <property type="match status" value="1"/>
</dbReference>
<keyword evidence="4" id="KW-0547">Nucleotide-binding</keyword>
<evidence type="ECO:0000256" key="2">
    <source>
        <dbReference type="SAM" id="MobiDB-lite"/>
    </source>
</evidence>
<dbReference type="GO" id="GO:0005524">
    <property type="term" value="F:ATP binding"/>
    <property type="evidence" value="ECO:0007669"/>
    <property type="project" value="InterPro"/>
</dbReference>
<dbReference type="InterPro" id="IPR014001">
    <property type="entry name" value="Helicase_ATP-bd"/>
</dbReference>
<keyword evidence="4" id="KW-0067">ATP-binding</keyword>
<dbReference type="InterPro" id="IPR027417">
    <property type="entry name" value="P-loop_NTPase"/>
</dbReference>
<dbReference type="GO" id="GO:0016787">
    <property type="term" value="F:hydrolase activity"/>
    <property type="evidence" value="ECO:0007669"/>
    <property type="project" value="InterPro"/>
</dbReference>
<dbReference type="InterPro" id="IPR052933">
    <property type="entry name" value="DNA_Protect_Modify"/>
</dbReference>
<accession>A0A410E0T5</accession>